<reference evidence="10" key="1">
    <citation type="submission" date="2020-12" db="EMBL/GenBank/DDBJ databases">
        <authorList>
            <person name="Iha C."/>
        </authorList>
    </citation>
    <scope>NUCLEOTIDE SEQUENCE</scope>
</reference>
<keyword evidence="4" id="KW-0641">Proline biosynthesis</keyword>
<evidence type="ECO:0000259" key="9">
    <source>
        <dbReference type="Pfam" id="PF00171"/>
    </source>
</evidence>
<dbReference type="PANTHER" id="PTHR11063">
    <property type="entry name" value="GLUTAMATE SEMIALDEHYDE DEHYDROGENASE"/>
    <property type="match status" value="1"/>
</dbReference>
<dbReference type="GO" id="GO:0008652">
    <property type="term" value="P:amino acid biosynthetic process"/>
    <property type="evidence" value="ECO:0007669"/>
    <property type="project" value="UniProtKB-KW"/>
</dbReference>
<evidence type="ECO:0000256" key="8">
    <source>
        <dbReference type="SAM" id="Phobius"/>
    </source>
</evidence>
<evidence type="ECO:0000256" key="3">
    <source>
        <dbReference type="ARBA" id="ARBA00022605"/>
    </source>
</evidence>
<sequence>MDAGQNNSASGTARDIATRARAASQKFIALPTRVRDAILHAIADALLANEELIKTENEKDVKEAKGKISDALMQRLKLKPNKMKTLHDGIHSIANQEEPIGSVIERMEVAKDLVLEKVKAPIGVLMIIFEARPDSLPQIAALSIRSGNGLLLKGGKEAMNSNRILHKIICDVIEAGAPSVGRDLIALVESRDEIGDLLKLDGAIDLVIPRGSGQLVSYIQKNTKIPVLGHADGICHVYVDEDADFDMALKICVDAKIDYPAACNAVEKIIVHSSWSGHNGVDRLLDAMKSEGVVVHGGLKASDALKLPRAPSDRHEYSDKAVTLEVVSSVDEAIEHINKFGSHHTDAIVTQNEQTAEDFLQRVDSACVFHNTSTRFSDGFRFGLGSEVGISTGRIHARGPVGVEGLLSDKWLLRGTGQVVDKDRNIQYTHKRLSVTPGATSLAVCGFGLGVAAGVCIAALCGLLKGLGRRS</sequence>
<keyword evidence="8" id="KW-0812">Transmembrane</keyword>
<dbReference type="Pfam" id="PF00171">
    <property type="entry name" value="Aldedh"/>
    <property type="match status" value="1"/>
</dbReference>
<evidence type="ECO:0000256" key="7">
    <source>
        <dbReference type="ARBA" id="ARBA00049024"/>
    </source>
</evidence>
<evidence type="ECO:0000256" key="1">
    <source>
        <dbReference type="ARBA" id="ARBA00004985"/>
    </source>
</evidence>
<dbReference type="InterPro" id="IPR016163">
    <property type="entry name" value="Ald_DH_C"/>
</dbReference>
<dbReference type="GO" id="GO:0050661">
    <property type="term" value="F:NADP binding"/>
    <property type="evidence" value="ECO:0007669"/>
    <property type="project" value="InterPro"/>
</dbReference>
<dbReference type="EMBL" id="CAJHUC010001657">
    <property type="protein sequence ID" value="CAD7701917.1"/>
    <property type="molecule type" value="Genomic_DNA"/>
</dbReference>
<keyword evidence="11" id="KW-1185">Reference proteome</keyword>
<dbReference type="InterPro" id="IPR000965">
    <property type="entry name" value="GPR_dom"/>
</dbReference>
<proteinExistence type="inferred from homology"/>
<evidence type="ECO:0000256" key="5">
    <source>
        <dbReference type="ARBA" id="ARBA00022857"/>
    </source>
</evidence>
<dbReference type="SUPFAM" id="SSF53720">
    <property type="entry name" value="ALDH-like"/>
    <property type="match status" value="1"/>
</dbReference>
<evidence type="ECO:0000256" key="4">
    <source>
        <dbReference type="ARBA" id="ARBA00022650"/>
    </source>
</evidence>
<comment type="caution">
    <text evidence="10">The sequence shown here is derived from an EMBL/GenBank/DDBJ whole genome shotgun (WGS) entry which is preliminary data.</text>
</comment>
<dbReference type="Gene3D" id="3.40.309.10">
    <property type="entry name" value="Aldehyde Dehydrogenase, Chain A, domain 2"/>
    <property type="match status" value="1"/>
</dbReference>
<keyword evidence="8" id="KW-0472">Membrane</keyword>
<protein>
    <recommendedName>
        <fullName evidence="2">glutamate-5-semialdehyde dehydrogenase</fullName>
        <ecNumber evidence="2">1.2.1.41</ecNumber>
    </recommendedName>
</protein>
<dbReference type="InterPro" id="IPR015590">
    <property type="entry name" value="Aldehyde_DH_dom"/>
</dbReference>
<dbReference type="PROSITE" id="PS01223">
    <property type="entry name" value="PROA"/>
    <property type="match status" value="1"/>
</dbReference>
<dbReference type="Proteomes" id="UP000708148">
    <property type="component" value="Unassembled WGS sequence"/>
</dbReference>
<evidence type="ECO:0000313" key="11">
    <source>
        <dbReference type="Proteomes" id="UP000708148"/>
    </source>
</evidence>
<accession>A0A8S1JDY7</accession>
<evidence type="ECO:0000256" key="6">
    <source>
        <dbReference type="ARBA" id="ARBA00023002"/>
    </source>
</evidence>
<gene>
    <name evidence="10" type="ORF">OSTQU699_LOCUS7274</name>
</gene>
<dbReference type="PIRSF" id="PIRSF000151">
    <property type="entry name" value="GPR"/>
    <property type="match status" value="1"/>
</dbReference>
<feature type="domain" description="Aldehyde dehydrogenase" evidence="9">
    <location>
        <begin position="12"/>
        <end position="289"/>
    </location>
</feature>
<dbReference type="AlphaFoldDB" id="A0A8S1JDY7"/>
<dbReference type="CDD" id="cd07079">
    <property type="entry name" value="ALDH_F18-19_ProA-GPR"/>
    <property type="match status" value="1"/>
</dbReference>
<name>A0A8S1JDY7_9CHLO</name>
<dbReference type="InterPro" id="IPR016161">
    <property type="entry name" value="Ald_DH/histidinol_DH"/>
</dbReference>
<dbReference type="InterPro" id="IPR016162">
    <property type="entry name" value="Ald_DH_N"/>
</dbReference>
<dbReference type="HAMAP" id="MF_00412">
    <property type="entry name" value="ProA"/>
    <property type="match status" value="1"/>
</dbReference>
<dbReference type="PANTHER" id="PTHR11063:SF8">
    <property type="entry name" value="DELTA-1-PYRROLINE-5-CARBOXYLATE SYNTHASE"/>
    <property type="match status" value="1"/>
</dbReference>
<dbReference type="NCBIfam" id="TIGR00407">
    <property type="entry name" value="proA"/>
    <property type="match status" value="1"/>
</dbReference>
<dbReference type="EC" id="1.2.1.41" evidence="2"/>
<keyword evidence="6" id="KW-0560">Oxidoreductase</keyword>
<organism evidence="10 11">
    <name type="scientific">Ostreobium quekettii</name>
    <dbReference type="NCBI Taxonomy" id="121088"/>
    <lineage>
        <taxon>Eukaryota</taxon>
        <taxon>Viridiplantae</taxon>
        <taxon>Chlorophyta</taxon>
        <taxon>core chlorophytes</taxon>
        <taxon>Ulvophyceae</taxon>
        <taxon>TCBD clade</taxon>
        <taxon>Bryopsidales</taxon>
        <taxon>Ostreobineae</taxon>
        <taxon>Ostreobiaceae</taxon>
        <taxon>Ostreobium</taxon>
    </lineage>
</organism>
<evidence type="ECO:0000313" key="10">
    <source>
        <dbReference type="EMBL" id="CAD7701917.1"/>
    </source>
</evidence>
<keyword evidence="5" id="KW-0521">NADP</keyword>
<dbReference type="OrthoDB" id="1934954at2759"/>
<evidence type="ECO:0000256" key="2">
    <source>
        <dbReference type="ARBA" id="ARBA00013002"/>
    </source>
</evidence>
<dbReference type="InterPro" id="IPR012134">
    <property type="entry name" value="Glu-5-SA_DH"/>
</dbReference>
<dbReference type="NCBIfam" id="NF001221">
    <property type="entry name" value="PRK00197.1"/>
    <property type="match status" value="1"/>
</dbReference>
<comment type="catalytic activity">
    <reaction evidence="7">
        <text>L-glutamate 5-semialdehyde + phosphate + NADP(+) = L-glutamyl 5-phosphate + NADPH + H(+)</text>
        <dbReference type="Rhea" id="RHEA:19541"/>
        <dbReference type="ChEBI" id="CHEBI:15378"/>
        <dbReference type="ChEBI" id="CHEBI:43474"/>
        <dbReference type="ChEBI" id="CHEBI:57783"/>
        <dbReference type="ChEBI" id="CHEBI:58066"/>
        <dbReference type="ChEBI" id="CHEBI:58274"/>
        <dbReference type="ChEBI" id="CHEBI:58349"/>
        <dbReference type="EC" id="1.2.1.41"/>
    </reaction>
</comment>
<dbReference type="Gene3D" id="3.40.605.10">
    <property type="entry name" value="Aldehyde Dehydrogenase, Chain A, domain 1"/>
    <property type="match status" value="1"/>
</dbReference>
<feature type="transmembrane region" description="Helical" evidence="8">
    <location>
        <begin position="441"/>
        <end position="464"/>
    </location>
</feature>
<comment type="pathway">
    <text evidence="1">Amino-acid biosynthesis; L-proline biosynthesis; L-glutamate 5-semialdehyde from L-glutamate: step 2/2.</text>
</comment>
<dbReference type="InterPro" id="IPR020593">
    <property type="entry name" value="G-glutamylP_reductase_CS"/>
</dbReference>
<keyword evidence="3" id="KW-0028">Amino-acid biosynthesis</keyword>
<keyword evidence="8" id="KW-1133">Transmembrane helix</keyword>
<dbReference type="GO" id="GO:0004350">
    <property type="term" value="F:glutamate-5-semialdehyde dehydrogenase activity"/>
    <property type="evidence" value="ECO:0007669"/>
    <property type="project" value="UniProtKB-EC"/>
</dbReference>